<accession>A0ABU0TXW3</accession>
<gene>
    <name evidence="1" type="ORF">QE412_003051</name>
</gene>
<dbReference type="Gene3D" id="3.10.180.10">
    <property type="entry name" value="2,3-Dihydroxybiphenyl 1,2-Dioxygenase, domain 1"/>
    <property type="match status" value="1"/>
</dbReference>
<name>A0ABU0TXW3_MICTR</name>
<reference evidence="1 2" key="1">
    <citation type="submission" date="2023-07" db="EMBL/GenBank/DDBJ databases">
        <title>Functional and genomic diversity of the sorghum phyllosphere microbiome.</title>
        <authorList>
            <person name="Shade A."/>
        </authorList>
    </citation>
    <scope>NUCLEOTIDE SEQUENCE [LARGE SCALE GENOMIC DNA]</scope>
    <source>
        <strain evidence="1 2">SORGH_AS_1207</strain>
    </source>
</reference>
<protein>
    <recommendedName>
        <fullName evidence="3">Glyoxalase-like domain protein</fullName>
    </recommendedName>
</protein>
<dbReference type="Proteomes" id="UP001226691">
    <property type="component" value="Unassembled WGS sequence"/>
</dbReference>
<sequence>MSDSPTLPALVPELLVGDVSKSIEFWCGLCGFWITYQRQEEGFAYISLGSAHIMLEQRGVGSAARIGDI</sequence>
<proteinExistence type="predicted"/>
<evidence type="ECO:0000313" key="2">
    <source>
        <dbReference type="Proteomes" id="UP001226691"/>
    </source>
</evidence>
<evidence type="ECO:0000313" key="1">
    <source>
        <dbReference type="EMBL" id="MDQ1124478.1"/>
    </source>
</evidence>
<comment type="caution">
    <text evidence="1">The sequence shown here is derived from an EMBL/GenBank/DDBJ whole genome shotgun (WGS) entry which is preliminary data.</text>
</comment>
<dbReference type="SUPFAM" id="SSF54593">
    <property type="entry name" value="Glyoxalase/Bleomycin resistance protein/Dihydroxybiphenyl dioxygenase"/>
    <property type="match status" value="1"/>
</dbReference>
<keyword evidence="2" id="KW-1185">Reference proteome</keyword>
<evidence type="ECO:0008006" key="3">
    <source>
        <dbReference type="Google" id="ProtNLM"/>
    </source>
</evidence>
<organism evidence="1 2">
    <name type="scientific">Microbacterium trichothecenolyticum</name>
    <name type="common">Aureobacterium trichothecenolyticum</name>
    <dbReference type="NCBI Taxonomy" id="69370"/>
    <lineage>
        <taxon>Bacteria</taxon>
        <taxon>Bacillati</taxon>
        <taxon>Actinomycetota</taxon>
        <taxon>Actinomycetes</taxon>
        <taxon>Micrococcales</taxon>
        <taxon>Microbacteriaceae</taxon>
        <taxon>Microbacterium</taxon>
    </lineage>
</organism>
<dbReference type="EMBL" id="JAUTBF010000001">
    <property type="protein sequence ID" value="MDQ1124478.1"/>
    <property type="molecule type" value="Genomic_DNA"/>
</dbReference>
<dbReference type="InterPro" id="IPR029068">
    <property type="entry name" value="Glyas_Bleomycin-R_OHBP_Dase"/>
</dbReference>
<dbReference type="RefSeq" id="WP_307485719.1">
    <property type="nucleotide sequence ID" value="NZ_JAUTBF010000001.1"/>
</dbReference>